<name>A0A4P7W2Z6_9BACT</name>
<dbReference type="KEGG" id="ddb:E7747_08755"/>
<proteinExistence type="predicted"/>
<dbReference type="NCBIfam" id="TIGR03696">
    <property type="entry name" value="Rhs_assc_core"/>
    <property type="match status" value="1"/>
</dbReference>
<dbReference type="NCBIfam" id="TIGR01643">
    <property type="entry name" value="YD_repeat_2x"/>
    <property type="match status" value="1"/>
</dbReference>
<feature type="domain" description="DUF6443" evidence="2">
    <location>
        <begin position="930"/>
        <end position="1051"/>
    </location>
</feature>
<sequence length="1964" mass="222643">MNRLIFFLFLISFSSFFSLADINDTTSKQYMPPDSLTDESVPMTYASNDVEVPLPEQSVWPESPRTMAIRQVMMPSSSIVTGACVFSIPPYTIEVEDFKLPLSLQYRSNGIKPTDDPQPFGYGWVLTPPMRISRQIKGRPDEYFTFVGDQGENFVIENYEKGYACVTMDGATGNTFYDKRYDTERDIFTIYLVDKTLVMIYQNGTLYGVDCDEYRFECGKLLSYIKVTDPKGITYNFGLSGERIGYGNMRTEWLLTSITLQSGSEISIDWQPVVHYRNRVLAHGSTTMYYNVTNHPFAHINTSQSTRESILNKINNTHDLNEITFPGGKLECIYNDGMMETMTITNNRKTIVYTAVFAHEKNDALLSSVLIQNSERYSFEYDPTTFIHGTMIDWWGFYNGKDNRSILSPTIKTIDGINKGEVIIGADRSINREKLKAYILTKATYPTGGSVEWEYETHKFKPQKIPYWVNRYIVNEEPLSEGGGLRVTSITMKESSDAKSRVKKYIYGKDGDGMAIVTAVPGLHTFITESPHLCVRYSSNSIFLTIDKCLAINLHSDYLTGENGSYSIWYDHVTEIDSEGKTEYTFEKLTQKNVVSRLWGEVYPCVIYDAFSKGPVETSRTVYKSSPSGYTAVEKTENFYTLKNDYDHGPIDNFTVKRKCLYLYPSDYAPDFGPEKYKVLRLMGWQYEKGEYPSSEFNDARIVDRDEMEWFEGIDYSIEPCSEQLVGKKVTYYFDNLQRVVNERYEYLPGTNLITTKVISDGTDSIKTEFSYNDCFNTDIDMKMKARNICGIVTGIRETFGTSTIGYSMEMAQFGSTFRPTRIWRERGNTRWNNGIYEYNTKGWLIKYTSISGNLTQWTRDIYGNPLKMITGSGLMMSKAAWEHLVGVTSLSIPSGTTYRFTYDESGRLTESFLNNKIQSRHSYHINQDGTSNIASSFYSSEEKCFSKTEFFDGLGRPWLTQDQQPDGTYLTSLSEFDIMDRPLRKWVSVAMSSTNPLAEDIKNTAVSYYRDDYSYTSYSYEPSQRALPASSIRSGSPWHNENKSAQVKYHINQLRISHPCMRYKATDNGIESKGNYPQGRLTIEETIDEDGLSVEIYKDLRGQIVARKENGLVTNFVYDDYGDLRYILPPGLSGTHKRTDPEMQQLAYWYDYDSRGRMITRKLPGVKAAHYLYDPADRLVAEHSSHHASGIWRFYGYDRADRLVLAVDCPVTDEQAITFASVCRTASLDFSGTLSGYMITGIPTSAQIVWAKYYDNYQFITINSLDDEFKWTAPSQLPAYNSRGGSLGLLTGVYTGNGFEAYHYNSDGNLMQRYATGFNRGRQNIFYGYDGQPIKTESVYPPKGWPTLTTTITYDNIGRMTSKNTTQGNTSAESTASMTYAYNSLGQLSELKLGTATRSFTYDINGWLKSSVTIAGSTQRSEKLFYADGTVPRYNGNISAKLLSEGRYDYTYDGNNRLTAARFSGGLNEADFTTTYDYDDRGNITSLTRMGVIDKAAGIETFGILDNLALDYSGNQIKSVSAATESFPFDGITGVGQNKSDMSLSYDASGRVCADETRGISSIEYDNDGHPVRIIFESGNEQRDIWDGLGNHLATEYYTPHSMEGKQPFVTKRYGGDGQIECQLGPEIGIPNKVLTYTSFPGGYFDQDGTPHYYITDYQGNNTGIINSIPEITSENNYYPYGEPWRELKEIPFMFSGNERLLVDGLNEYDFHARRYNAAIPAFTSWDACNEKYPWLSPYAFCAGNPVNMTDPSGNEWNISSYRDKDNMLHIDIKISGVVYNASSEKFDMTAVRQAISAQIEDVFKMNGDGYMVSITTDIRVATSIEEIEHKDHVFAIVDQSYFEKSTTLANSIPNGLTIALGVNVVNMTLNGKNNRSIAHELGHTGGLIHPNDIKNPLYIPNRNNNIMTQTRHGNGREFNVNQLNWIIQQYNDGELNKNSSTVRRLRFTSKAPFIELYNVLNL</sequence>
<protein>
    <recommendedName>
        <fullName evidence="2">DUF6443 domain-containing protein</fullName>
    </recommendedName>
</protein>
<dbReference type="Pfam" id="PF20041">
    <property type="entry name" value="DUF6443"/>
    <property type="match status" value="1"/>
</dbReference>
<accession>A0A4P7W2Z6</accession>
<dbReference type="InterPro" id="IPR006530">
    <property type="entry name" value="YD"/>
</dbReference>
<evidence type="ECO:0000256" key="1">
    <source>
        <dbReference type="SAM" id="SignalP"/>
    </source>
</evidence>
<dbReference type="InterPro" id="IPR050708">
    <property type="entry name" value="T6SS_VgrG/RHS"/>
</dbReference>
<feature type="signal peptide" evidence="1">
    <location>
        <begin position="1"/>
        <end position="20"/>
    </location>
</feature>
<evidence type="ECO:0000313" key="4">
    <source>
        <dbReference type="Proteomes" id="UP000297149"/>
    </source>
</evidence>
<dbReference type="EMBL" id="CP039396">
    <property type="protein sequence ID" value="QCD42366.1"/>
    <property type="molecule type" value="Genomic_DNA"/>
</dbReference>
<keyword evidence="1" id="KW-0732">Signal</keyword>
<keyword evidence="4" id="KW-1185">Reference proteome</keyword>
<organism evidence="3 4">
    <name type="scientific">Duncaniella dubosii</name>
    <dbReference type="NCBI Taxonomy" id="2518971"/>
    <lineage>
        <taxon>Bacteria</taxon>
        <taxon>Pseudomonadati</taxon>
        <taxon>Bacteroidota</taxon>
        <taxon>Bacteroidia</taxon>
        <taxon>Bacteroidales</taxon>
        <taxon>Muribaculaceae</taxon>
        <taxon>Duncaniella</taxon>
    </lineage>
</organism>
<dbReference type="PANTHER" id="PTHR32305">
    <property type="match status" value="1"/>
</dbReference>
<dbReference type="Proteomes" id="UP000297149">
    <property type="component" value="Chromosome"/>
</dbReference>
<dbReference type="PANTHER" id="PTHR32305:SF15">
    <property type="entry name" value="PROTEIN RHSA-RELATED"/>
    <property type="match status" value="1"/>
</dbReference>
<evidence type="ECO:0000313" key="3">
    <source>
        <dbReference type="EMBL" id="QCD42366.1"/>
    </source>
</evidence>
<evidence type="ECO:0000259" key="2">
    <source>
        <dbReference type="Pfam" id="PF20041"/>
    </source>
</evidence>
<reference evidence="4" key="1">
    <citation type="submission" date="2019-02" db="EMBL/GenBank/DDBJ databases">
        <title>Isolation and identification of novel species under the genus Muribaculum.</title>
        <authorList>
            <person name="Miyake S."/>
            <person name="Ding Y."/>
            <person name="Low A."/>
            <person name="Soh M."/>
            <person name="Seedorf H."/>
        </authorList>
    </citation>
    <scope>NUCLEOTIDE SEQUENCE [LARGE SCALE GENOMIC DNA]</scope>
    <source>
        <strain evidence="4">H5</strain>
    </source>
</reference>
<dbReference type="InterPro" id="IPR045619">
    <property type="entry name" value="DUF6443"/>
</dbReference>
<dbReference type="InterPro" id="IPR022385">
    <property type="entry name" value="Rhs_assc_core"/>
</dbReference>
<gene>
    <name evidence="3" type="ORF">E7747_08755</name>
</gene>
<dbReference type="Gene3D" id="2.180.10.10">
    <property type="entry name" value="RHS repeat-associated core"/>
    <property type="match status" value="3"/>
</dbReference>
<feature type="chain" id="PRO_5020900495" description="DUF6443 domain-containing protein" evidence="1">
    <location>
        <begin position="21"/>
        <end position="1964"/>
    </location>
</feature>